<dbReference type="AlphaFoldDB" id="C9LMU5"/>
<dbReference type="EMBL" id="ACIM02000001">
    <property type="protein sequence ID" value="EEW96881.1"/>
    <property type="molecule type" value="Genomic_DNA"/>
</dbReference>
<dbReference type="HOGENOM" id="CLU_3288586_0_0_9"/>
<gene>
    <name evidence="1" type="ORF">GCWU000321_00850</name>
</gene>
<name>C9LMU5_9FIRM</name>
<dbReference type="Proteomes" id="UP000004736">
    <property type="component" value="Unassembled WGS sequence"/>
</dbReference>
<proteinExistence type="predicted"/>
<sequence length="40" mass="4826">MSRYAAYGVMKKRRGNTVTRARFFRNSIPKGQFIFRKEQK</sequence>
<evidence type="ECO:0000313" key="2">
    <source>
        <dbReference type="Proteomes" id="UP000004736"/>
    </source>
</evidence>
<comment type="caution">
    <text evidence="1">The sequence shown here is derived from an EMBL/GenBank/DDBJ whole genome shotgun (WGS) entry which is preliminary data.</text>
</comment>
<reference evidence="1" key="1">
    <citation type="submission" date="2009-09" db="EMBL/GenBank/DDBJ databases">
        <authorList>
            <person name="Weinstock G."/>
            <person name="Sodergren E."/>
            <person name="Clifton S."/>
            <person name="Fulton L."/>
            <person name="Fulton B."/>
            <person name="Courtney L."/>
            <person name="Fronick C."/>
            <person name="Harrison M."/>
            <person name="Strong C."/>
            <person name="Farmer C."/>
            <person name="Delahaunty K."/>
            <person name="Markovic C."/>
            <person name="Hall O."/>
            <person name="Minx P."/>
            <person name="Tomlinson C."/>
            <person name="Mitreva M."/>
            <person name="Nelson J."/>
            <person name="Hou S."/>
            <person name="Wollam A."/>
            <person name="Pepin K.H."/>
            <person name="Johnson M."/>
            <person name="Bhonagiri V."/>
            <person name="Nash W.E."/>
            <person name="Warren W."/>
            <person name="Chinwalla A."/>
            <person name="Mardis E.R."/>
            <person name="Wilson R.K."/>
        </authorList>
    </citation>
    <scope>NUCLEOTIDE SEQUENCE [LARGE SCALE GENOMIC DNA]</scope>
    <source>
        <strain evidence="1">DSM 15470</strain>
    </source>
</reference>
<keyword evidence="2" id="KW-1185">Reference proteome</keyword>
<evidence type="ECO:0000313" key="1">
    <source>
        <dbReference type="EMBL" id="EEW96881.1"/>
    </source>
</evidence>
<accession>C9LMU5</accession>
<organism evidence="1 2">
    <name type="scientific">Dialister invisus DSM 15470</name>
    <dbReference type="NCBI Taxonomy" id="592028"/>
    <lineage>
        <taxon>Bacteria</taxon>
        <taxon>Bacillati</taxon>
        <taxon>Bacillota</taxon>
        <taxon>Negativicutes</taxon>
        <taxon>Veillonellales</taxon>
        <taxon>Veillonellaceae</taxon>
        <taxon>Dialister</taxon>
    </lineage>
</organism>
<protein>
    <submittedName>
        <fullName evidence="1">Uncharacterized protein</fullName>
    </submittedName>
</protein>